<evidence type="ECO:0000256" key="1">
    <source>
        <dbReference type="ARBA" id="ARBA00006926"/>
    </source>
</evidence>
<dbReference type="Gene3D" id="3.40.30.10">
    <property type="entry name" value="Glutaredoxin"/>
    <property type="match status" value="1"/>
</dbReference>
<dbReference type="PROSITE" id="PS00460">
    <property type="entry name" value="GLUTATHIONE_PEROXID_1"/>
    <property type="match status" value="1"/>
</dbReference>
<dbReference type="EMBL" id="JAFMPT010000006">
    <property type="protein sequence ID" value="MCC1484277.1"/>
    <property type="molecule type" value="Genomic_DNA"/>
</dbReference>
<dbReference type="PANTHER" id="PTHR11592:SF134">
    <property type="entry name" value="PHOSPHOLIPID HYDROPEROXIDE GLUTATHIONE PEROXIDASE"/>
    <property type="match status" value="1"/>
</dbReference>
<dbReference type="PIRSF" id="PIRSF000303">
    <property type="entry name" value="Glutathion_perox"/>
    <property type="match status" value="1"/>
</dbReference>
<dbReference type="PRINTS" id="PR01011">
    <property type="entry name" value="GLUTPROXDASE"/>
</dbReference>
<dbReference type="PROSITE" id="PS51355">
    <property type="entry name" value="GLUTATHIONE_PEROXID_3"/>
    <property type="match status" value="1"/>
</dbReference>
<evidence type="ECO:0000313" key="6">
    <source>
        <dbReference type="Proteomes" id="UP000778797"/>
    </source>
</evidence>
<accession>A0ABS8EMQ2</accession>
<dbReference type="PANTHER" id="PTHR11592">
    <property type="entry name" value="GLUTATHIONE PEROXIDASE"/>
    <property type="match status" value="1"/>
</dbReference>
<gene>
    <name evidence="5" type="ORF">J1C55_06745</name>
</gene>
<evidence type="ECO:0000313" key="5">
    <source>
        <dbReference type="EMBL" id="MCC1484277.1"/>
    </source>
</evidence>
<dbReference type="Proteomes" id="UP000778797">
    <property type="component" value="Unassembled WGS sequence"/>
</dbReference>
<keyword evidence="3 4" id="KW-0560">Oxidoreductase</keyword>
<dbReference type="InterPro" id="IPR000889">
    <property type="entry name" value="Glutathione_peroxidase"/>
</dbReference>
<dbReference type="InterPro" id="IPR036249">
    <property type="entry name" value="Thioredoxin-like_sf"/>
</dbReference>
<dbReference type="RefSeq" id="WP_227476718.1">
    <property type="nucleotide sequence ID" value="NZ_JAFMPT010000006.1"/>
</dbReference>
<keyword evidence="6" id="KW-1185">Reference proteome</keyword>
<sequence length="183" mass="21034">MNPFNPFNPFKAFNNTLSATNKAITNKVSIYNIEIKDLEGQSINLLDYKGKKILFVNVASKCGFTPQYRELQKLQDTYSNKLAIIGVPCNQFGKQEPGNSKEIQEFCKVNYGVTFLITEKVNVKGSQQHPLYNWLTNKTINGKENSTVKWNFQKYLVDENGVFLDYFYSITKPMSSKIINYLK</sequence>
<organism evidence="5 6">
    <name type="scientific">Winogradskyella immobilis</name>
    <dbReference type="NCBI Taxonomy" id="2816852"/>
    <lineage>
        <taxon>Bacteria</taxon>
        <taxon>Pseudomonadati</taxon>
        <taxon>Bacteroidota</taxon>
        <taxon>Flavobacteriia</taxon>
        <taxon>Flavobacteriales</taxon>
        <taxon>Flavobacteriaceae</taxon>
        <taxon>Winogradskyella</taxon>
    </lineage>
</organism>
<comment type="caution">
    <text evidence="5">The sequence shown here is derived from an EMBL/GenBank/DDBJ whole genome shotgun (WGS) entry which is preliminary data.</text>
</comment>
<protein>
    <recommendedName>
        <fullName evidence="4">Glutathione peroxidase</fullName>
    </recommendedName>
</protein>
<dbReference type="InterPro" id="IPR029759">
    <property type="entry name" value="GPX_AS"/>
</dbReference>
<dbReference type="GO" id="GO:0004601">
    <property type="term" value="F:peroxidase activity"/>
    <property type="evidence" value="ECO:0007669"/>
    <property type="project" value="UniProtKB-KW"/>
</dbReference>
<reference evidence="6" key="2">
    <citation type="submission" date="2023-07" db="EMBL/GenBank/DDBJ databases">
        <title>Genome of Winogradskyella sp. E313.</title>
        <authorList>
            <person name="Zhou Y."/>
        </authorList>
    </citation>
    <scope>NUCLEOTIDE SEQUENCE [LARGE SCALE GENOMIC DNA]</scope>
    <source>
        <strain evidence="6">E313</strain>
    </source>
</reference>
<evidence type="ECO:0000256" key="4">
    <source>
        <dbReference type="RuleBase" id="RU000499"/>
    </source>
</evidence>
<comment type="similarity">
    <text evidence="1 4">Belongs to the glutathione peroxidase family.</text>
</comment>
<name>A0ABS8EMQ2_9FLAO</name>
<dbReference type="Pfam" id="PF00255">
    <property type="entry name" value="GSHPx"/>
    <property type="match status" value="1"/>
</dbReference>
<keyword evidence="2 4" id="KW-0575">Peroxidase</keyword>
<reference evidence="6" key="1">
    <citation type="submission" date="2021-03" db="EMBL/GenBank/DDBJ databases">
        <title>Genome of Cognatishimia sp. F0-27.</title>
        <authorList>
            <person name="Ping X."/>
        </authorList>
    </citation>
    <scope>NUCLEOTIDE SEQUENCE [LARGE SCALE GENOMIC DNA]</scope>
    <source>
        <strain evidence="6">E313</strain>
    </source>
</reference>
<dbReference type="CDD" id="cd00340">
    <property type="entry name" value="GSH_Peroxidase"/>
    <property type="match status" value="1"/>
</dbReference>
<dbReference type="SUPFAM" id="SSF52833">
    <property type="entry name" value="Thioredoxin-like"/>
    <property type="match status" value="1"/>
</dbReference>
<evidence type="ECO:0000256" key="2">
    <source>
        <dbReference type="ARBA" id="ARBA00022559"/>
    </source>
</evidence>
<evidence type="ECO:0000256" key="3">
    <source>
        <dbReference type="ARBA" id="ARBA00023002"/>
    </source>
</evidence>
<proteinExistence type="inferred from homology"/>